<dbReference type="Proteomes" id="UP001057402">
    <property type="component" value="Chromosome 4"/>
</dbReference>
<keyword evidence="2" id="KW-1185">Reference proteome</keyword>
<sequence>MFHFPGLVRTKPLRIKDISGKRLRPKIQDSPAFVLGTQLVEQSFLRQCLTRKSKQAYRLNILEFAVVTDSGTNCRISTAETSNQRCKQARHACLKDPDALVAKYSDPLVYTGHIRVRTGSVKLFEGASSADKTIELLEGHVHDLLFEREPDRETVTQDMIKWLTLRLAQ</sequence>
<reference evidence="2" key="1">
    <citation type="journal article" date="2023" name="Front. Plant Sci.">
        <title>Chromosomal-level genome assembly of Melastoma candidum provides insights into trichome evolution.</title>
        <authorList>
            <person name="Zhong Y."/>
            <person name="Wu W."/>
            <person name="Sun C."/>
            <person name="Zou P."/>
            <person name="Liu Y."/>
            <person name="Dai S."/>
            <person name="Zhou R."/>
        </authorList>
    </citation>
    <scope>NUCLEOTIDE SEQUENCE [LARGE SCALE GENOMIC DNA]</scope>
</reference>
<name>A0ACB9R7H2_9MYRT</name>
<gene>
    <name evidence="1" type="ORF">MLD38_012459</name>
</gene>
<comment type="caution">
    <text evidence="1">The sequence shown here is derived from an EMBL/GenBank/DDBJ whole genome shotgun (WGS) entry which is preliminary data.</text>
</comment>
<organism evidence="1 2">
    <name type="scientific">Melastoma candidum</name>
    <dbReference type="NCBI Taxonomy" id="119954"/>
    <lineage>
        <taxon>Eukaryota</taxon>
        <taxon>Viridiplantae</taxon>
        <taxon>Streptophyta</taxon>
        <taxon>Embryophyta</taxon>
        <taxon>Tracheophyta</taxon>
        <taxon>Spermatophyta</taxon>
        <taxon>Magnoliopsida</taxon>
        <taxon>eudicotyledons</taxon>
        <taxon>Gunneridae</taxon>
        <taxon>Pentapetalae</taxon>
        <taxon>rosids</taxon>
        <taxon>malvids</taxon>
        <taxon>Myrtales</taxon>
        <taxon>Melastomataceae</taxon>
        <taxon>Melastomatoideae</taxon>
        <taxon>Melastomateae</taxon>
        <taxon>Melastoma</taxon>
    </lineage>
</organism>
<evidence type="ECO:0000313" key="2">
    <source>
        <dbReference type="Proteomes" id="UP001057402"/>
    </source>
</evidence>
<protein>
    <submittedName>
        <fullName evidence="1">Uncharacterized protein</fullName>
    </submittedName>
</protein>
<accession>A0ACB9R7H2</accession>
<proteinExistence type="predicted"/>
<dbReference type="EMBL" id="CM042883">
    <property type="protein sequence ID" value="KAI4374468.1"/>
    <property type="molecule type" value="Genomic_DNA"/>
</dbReference>
<evidence type="ECO:0000313" key="1">
    <source>
        <dbReference type="EMBL" id="KAI4374468.1"/>
    </source>
</evidence>